<dbReference type="PANTHER" id="PTHR30294:SF29">
    <property type="entry name" value="MULTIDRUG ABC TRANSPORTER PERMEASE YBHS-RELATED"/>
    <property type="match status" value="1"/>
</dbReference>
<evidence type="ECO:0000259" key="7">
    <source>
        <dbReference type="Pfam" id="PF01061"/>
    </source>
</evidence>
<gene>
    <name evidence="8" type="ORF">TSACC_21168</name>
</gene>
<dbReference type="Pfam" id="PF01061">
    <property type="entry name" value="ABC2_membrane"/>
    <property type="match status" value="1"/>
</dbReference>
<feature type="transmembrane region" description="Helical" evidence="6">
    <location>
        <begin position="226"/>
        <end position="244"/>
    </location>
</feature>
<evidence type="ECO:0000256" key="2">
    <source>
        <dbReference type="ARBA" id="ARBA00022475"/>
    </source>
</evidence>
<keyword evidence="3 6" id="KW-0812">Transmembrane</keyword>
<organism evidence="8 9">
    <name type="scientific">Terrimicrobium sacchariphilum</name>
    <dbReference type="NCBI Taxonomy" id="690879"/>
    <lineage>
        <taxon>Bacteria</taxon>
        <taxon>Pseudomonadati</taxon>
        <taxon>Verrucomicrobiota</taxon>
        <taxon>Terrimicrobiia</taxon>
        <taxon>Terrimicrobiales</taxon>
        <taxon>Terrimicrobiaceae</taxon>
        <taxon>Terrimicrobium</taxon>
    </lineage>
</organism>
<comment type="subcellular location">
    <subcellularLocation>
        <location evidence="1">Cell membrane</location>
        <topology evidence="1">Multi-pass membrane protein</topology>
    </subcellularLocation>
</comment>
<dbReference type="EMBL" id="BDCO01000002">
    <property type="protein sequence ID" value="GAT32767.1"/>
    <property type="molecule type" value="Genomic_DNA"/>
</dbReference>
<accession>A0A146G7A7</accession>
<keyword evidence="5 6" id="KW-0472">Membrane</keyword>
<dbReference type="OrthoDB" id="9794512at2"/>
<proteinExistence type="predicted"/>
<dbReference type="STRING" id="690879.TSACC_21168"/>
<feature type="transmembrane region" description="Helical" evidence="6">
    <location>
        <begin position="60"/>
        <end position="78"/>
    </location>
</feature>
<keyword evidence="9" id="KW-1185">Reference proteome</keyword>
<dbReference type="InterPro" id="IPR051449">
    <property type="entry name" value="ABC-2_transporter_component"/>
</dbReference>
<dbReference type="InterPro" id="IPR013525">
    <property type="entry name" value="ABC2_TM"/>
</dbReference>
<keyword evidence="4 6" id="KW-1133">Transmembrane helix</keyword>
<feature type="transmembrane region" description="Helical" evidence="6">
    <location>
        <begin position="141"/>
        <end position="158"/>
    </location>
</feature>
<sequence length="251" mass="28825">MRRFFTLLKREIRHYFHQPLAYIVLFCFLLIVGFIFQLGVGALNRATSQTTVIEAFFDSILLWFPFILTFPLLTMRLFSEEYKLGTIETLMTAPVGDLAVVLSKYFGALAFYLVLWAPTILYFVIFHVVTGQSAAQSFSQYFGSYLLLLLVGMFYLSIGCLASSLTSNQIVAAIVSFAIICLMFFLSVVTFVFPSADRFLGDIVYYFSTIEHMADFSQGVFDSRPIVLYVSLTLFTLFLTFHIFQHRRWRS</sequence>
<feature type="transmembrane region" description="Helical" evidence="6">
    <location>
        <begin position="20"/>
        <end position="40"/>
    </location>
</feature>
<evidence type="ECO:0000313" key="8">
    <source>
        <dbReference type="EMBL" id="GAT32767.1"/>
    </source>
</evidence>
<comment type="caution">
    <text evidence="8">The sequence shown here is derived from an EMBL/GenBank/DDBJ whole genome shotgun (WGS) entry which is preliminary data.</text>
</comment>
<feature type="domain" description="ABC-2 type transporter transmembrane" evidence="7">
    <location>
        <begin position="3"/>
        <end position="215"/>
    </location>
</feature>
<evidence type="ECO:0000256" key="4">
    <source>
        <dbReference type="ARBA" id="ARBA00022989"/>
    </source>
</evidence>
<dbReference type="Proteomes" id="UP000076023">
    <property type="component" value="Unassembled WGS sequence"/>
</dbReference>
<evidence type="ECO:0000256" key="5">
    <source>
        <dbReference type="ARBA" id="ARBA00023136"/>
    </source>
</evidence>
<protein>
    <submittedName>
        <fullName evidence="8">ABC-2 type transport system permease protein</fullName>
    </submittedName>
</protein>
<feature type="transmembrane region" description="Helical" evidence="6">
    <location>
        <begin position="170"/>
        <end position="193"/>
    </location>
</feature>
<dbReference type="GO" id="GO:0140359">
    <property type="term" value="F:ABC-type transporter activity"/>
    <property type="evidence" value="ECO:0007669"/>
    <property type="project" value="InterPro"/>
</dbReference>
<reference evidence="9" key="1">
    <citation type="journal article" date="2017" name="Genome Announc.">
        <title>Draft Genome Sequence of Terrimicrobium sacchariphilum NM-5T, a Facultative Anaerobic Soil Bacterium of the Class Spartobacteria.</title>
        <authorList>
            <person name="Qiu Y.L."/>
            <person name="Tourlousse D.M."/>
            <person name="Matsuura N."/>
            <person name="Ohashi A."/>
            <person name="Sekiguchi Y."/>
        </authorList>
    </citation>
    <scope>NUCLEOTIDE SEQUENCE [LARGE SCALE GENOMIC DNA]</scope>
    <source>
        <strain evidence="9">NM-5</strain>
    </source>
</reference>
<evidence type="ECO:0000256" key="6">
    <source>
        <dbReference type="SAM" id="Phobius"/>
    </source>
</evidence>
<evidence type="ECO:0000313" key="9">
    <source>
        <dbReference type="Proteomes" id="UP000076023"/>
    </source>
</evidence>
<dbReference type="RefSeq" id="WP_075078579.1">
    <property type="nucleotide sequence ID" value="NZ_BDCO01000002.1"/>
</dbReference>
<dbReference type="AlphaFoldDB" id="A0A146G7A7"/>
<evidence type="ECO:0000256" key="3">
    <source>
        <dbReference type="ARBA" id="ARBA00022692"/>
    </source>
</evidence>
<evidence type="ECO:0000256" key="1">
    <source>
        <dbReference type="ARBA" id="ARBA00004651"/>
    </source>
</evidence>
<dbReference type="GO" id="GO:0005886">
    <property type="term" value="C:plasma membrane"/>
    <property type="evidence" value="ECO:0007669"/>
    <property type="project" value="UniProtKB-SubCell"/>
</dbReference>
<feature type="transmembrane region" description="Helical" evidence="6">
    <location>
        <begin position="109"/>
        <end position="129"/>
    </location>
</feature>
<name>A0A146G7A7_TERSA</name>
<dbReference type="PANTHER" id="PTHR30294">
    <property type="entry name" value="MEMBRANE COMPONENT OF ABC TRANSPORTER YHHJ-RELATED"/>
    <property type="match status" value="1"/>
</dbReference>
<keyword evidence="2" id="KW-1003">Cell membrane</keyword>
<dbReference type="InParanoid" id="A0A146G7A7"/>